<gene>
    <name evidence="3" type="ORF">SAMN04488591_0116</name>
</gene>
<evidence type="ECO:0008006" key="5">
    <source>
        <dbReference type="Google" id="ProtNLM"/>
    </source>
</evidence>
<feature type="transmembrane region" description="Helical" evidence="2">
    <location>
        <begin position="48"/>
        <end position="68"/>
    </location>
</feature>
<dbReference type="Proteomes" id="UP000198877">
    <property type="component" value="Unassembled WGS sequence"/>
</dbReference>
<sequence length="371" mass="39397">MDVFERVRDVNTGVELTLEQMSKARSLLLTGIEERADVARKRSARRPLYLIAGGVVGVAAVTAAVLVVNHSAAPAPRVEAVRAPSASPVPSPATSTPEPTPSLGRGAGTSVVEPFPGTTPQAGQYLEITSTDESLVYRGQADSEVQYSHWSGEIPPVAAVLLRSVDRLYVPGDRTAEWVGRTGPVNERVRIYPDGTPADPLIGGMFPYREDVQGWTNPGGIGGEVQPLQGSLGWAAQYPNDPQALLQYLRDRASARGMVGEAGEQAVANDIIGVLLTNYAPAQTRATFIKALDLTGRAQISSTAGTLVTRSVHLTELYDGPRTVAVTIDSATGWVVEYDERWDHDGSGGVVPSEVPGVHRSFTVTIVDGLP</sequence>
<evidence type="ECO:0000256" key="2">
    <source>
        <dbReference type="SAM" id="Phobius"/>
    </source>
</evidence>
<accession>A0A1I6FPP9</accession>
<keyword evidence="2" id="KW-0812">Transmembrane</keyword>
<evidence type="ECO:0000256" key="1">
    <source>
        <dbReference type="SAM" id="MobiDB-lite"/>
    </source>
</evidence>
<protein>
    <recommendedName>
        <fullName evidence="5">CU044_5270 family protein</fullName>
    </recommendedName>
</protein>
<name>A0A1I6FPP9_9MICO</name>
<dbReference type="EMBL" id="FOYR01000001">
    <property type="protein sequence ID" value="SFR31920.1"/>
    <property type="molecule type" value="Genomic_DNA"/>
</dbReference>
<reference evidence="4" key="1">
    <citation type="submission" date="2016-10" db="EMBL/GenBank/DDBJ databases">
        <authorList>
            <person name="Varghese N."/>
            <person name="Submissions S."/>
        </authorList>
    </citation>
    <scope>NUCLEOTIDE SEQUENCE [LARGE SCALE GENOMIC DNA]</scope>
    <source>
        <strain evidence="4">CL127</strain>
    </source>
</reference>
<keyword evidence="2" id="KW-0472">Membrane</keyword>
<dbReference type="RefSeq" id="WP_139232174.1">
    <property type="nucleotide sequence ID" value="NZ_FOYR01000001.1"/>
</dbReference>
<feature type="region of interest" description="Disordered" evidence="1">
    <location>
        <begin position="77"/>
        <end position="122"/>
    </location>
</feature>
<evidence type="ECO:0000313" key="3">
    <source>
        <dbReference type="EMBL" id="SFR31920.1"/>
    </source>
</evidence>
<feature type="compositionally biased region" description="Low complexity" evidence="1">
    <location>
        <begin position="77"/>
        <end position="97"/>
    </location>
</feature>
<proteinExistence type="predicted"/>
<evidence type="ECO:0000313" key="4">
    <source>
        <dbReference type="Proteomes" id="UP000198877"/>
    </source>
</evidence>
<organism evidence="3 4">
    <name type="scientific">Microbacterium azadirachtae</name>
    <dbReference type="NCBI Taxonomy" id="582680"/>
    <lineage>
        <taxon>Bacteria</taxon>
        <taxon>Bacillati</taxon>
        <taxon>Actinomycetota</taxon>
        <taxon>Actinomycetes</taxon>
        <taxon>Micrococcales</taxon>
        <taxon>Microbacteriaceae</taxon>
        <taxon>Microbacterium</taxon>
    </lineage>
</organism>
<keyword evidence="2" id="KW-1133">Transmembrane helix</keyword>
<dbReference type="AlphaFoldDB" id="A0A1I6FPP9"/>